<reference evidence="2" key="1">
    <citation type="submission" date="2013-03" db="EMBL/GenBank/DDBJ databases">
        <authorList>
            <person name="Aslett M."/>
        </authorList>
    </citation>
    <scope>NUCLEOTIDE SEQUENCE [LARGE SCALE GENOMIC DNA]</scope>
    <source>
        <strain evidence="2">ISE/inbred ISE</strain>
    </source>
</reference>
<sequence>MGVAYMASMVLQPFTKPQLDDVADTAVHNWLKDFLAVREQANWTVVSAAPGLPLFFWIGIVVLCCQLSGTFASTTWLKKYVNHPAGFQDFDFHKSAARSSGPVALPDFMLFIAVIVSLTVISWTWPYTDGTQGMAG</sequence>
<protein>
    <submittedName>
        <fullName evidence="2">Uncharacterized protein</fullName>
    </submittedName>
</protein>
<reference evidence="2" key="2">
    <citation type="submission" date="2013-05" db="EMBL/GenBank/DDBJ databases">
        <title>The genome and transcriptome of Haemonchus contortus: a key model parasite for drug and vaccine discovery.</title>
        <authorList>
            <person name="Laing R."/>
            <person name="Kikuchi T."/>
            <person name="Martinelli A."/>
            <person name="Tsai I.J."/>
            <person name="Beech R.N."/>
            <person name="Redman E."/>
            <person name="Holroyd N."/>
            <person name="Bartley D.J."/>
            <person name="Beasley H."/>
            <person name="Britton C."/>
            <person name="Curran D."/>
            <person name="Devaney E."/>
            <person name="Gilabert A."/>
            <person name="Jackson F."/>
            <person name="Hunt M."/>
            <person name="Johnston S."/>
            <person name="Kryukov I."/>
            <person name="Li K."/>
            <person name="Morrison A.A."/>
            <person name="Reid A.J."/>
            <person name="Sargison N."/>
            <person name="Saunders G."/>
            <person name="Wasmuth J.D."/>
            <person name="Wolstenholme A."/>
            <person name="Berriman M."/>
            <person name="Gilleard J.S."/>
            <person name="Cotton J.A."/>
        </authorList>
    </citation>
    <scope>NUCLEOTIDE SEQUENCE [LARGE SCALE GENOMIC DNA]</scope>
    <source>
        <strain evidence="2">ISE/inbred ISE</strain>
    </source>
</reference>
<dbReference type="EMBL" id="CAVP010060470">
    <property type="protein sequence ID" value="CDL96431.1"/>
    <property type="molecule type" value="Genomic_DNA"/>
</dbReference>
<evidence type="ECO:0000313" key="2">
    <source>
        <dbReference type="EMBL" id="CDL96431.1"/>
    </source>
</evidence>
<gene>
    <name evidence="2" type="ORF">HCOI_00072500</name>
</gene>
<accession>W6NGC9</accession>
<feature type="transmembrane region" description="Helical" evidence="1">
    <location>
        <begin position="103"/>
        <end position="125"/>
    </location>
</feature>
<keyword evidence="1" id="KW-0472">Membrane</keyword>
<keyword evidence="1" id="KW-1133">Transmembrane helix</keyword>
<feature type="transmembrane region" description="Helical" evidence="1">
    <location>
        <begin position="54"/>
        <end position="77"/>
    </location>
</feature>
<organism evidence="2">
    <name type="scientific">Haemonchus contortus</name>
    <name type="common">Barber pole worm</name>
    <dbReference type="NCBI Taxonomy" id="6289"/>
    <lineage>
        <taxon>Eukaryota</taxon>
        <taxon>Metazoa</taxon>
        <taxon>Ecdysozoa</taxon>
        <taxon>Nematoda</taxon>
        <taxon>Chromadorea</taxon>
        <taxon>Rhabditida</taxon>
        <taxon>Rhabditina</taxon>
        <taxon>Rhabditomorpha</taxon>
        <taxon>Strongyloidea</taxon>
        <taxon>Trichostrongylidae</taxon>
        <taxon>Haemonchus</taxon>
    </lineage>
</organism>
<keyword evidence="1" id="KW-0812">Transmembrane</keyword>
<name>W6NGC9_HAECO</name>
<comment type="caution">
    <text evidence="2">The sequence shown here is derived from an EMBL/GenBank/DDBJ whole genome shotgun (WGS) entry which is preliminary data.</text>
</comment>
<proteinExistence type="predicted"/>
<evidence type="ECO:0000256" key="1">
    <source>
        <dbReference type="SAM" id="Phobius"/>
    </source>
</evidence>
<dbReference type="AlphaFoldDB" id="W6NGC9"/>